<feature type="transmembrane region" description="Helical" evidence="1">
    <location>
        <begin position="229"/>
        <end position="251"/>
    </location>
</feature>
<evidence type="ECO:0000313" key="2">
    <source>
        <dbReference type="EMBL" id="KAF2001875.1"/>
    </source>
</evidence>
<name>A0A6A5WS31_9PLEO</name>
<keyword evidence="1" id="KW-0812">Transmembrane</keyword>
<reference evidence="2" key="1">
    <citation type="journal article" date="2020" name="Stud. Mycol.">
        <title>101 Dothideomycetes genomes: a test case for predicting lifestyles and emergence of pathogens.</title>
        <authorList>
            <person name="Haridas S."/>
            <person name="Albert R."/>
            <person name="Binder M."/>
            <person name="Bloem J."/>
            <person name="Labutti K."/>
            <person name="Salamov A."/>
            <person name="Andreopoulos B."/>
            <person name="Baker S."/>
            <person name="Barry K."/>
            <person name="Bills G."/>
            <person name="Bluhm B."/>
            <person name="Cannon C."/>
            <person name="Castanera R."/>
            <person name="Culley D."/>
            <person name="Daum C."/>
            <person name="Ezra D."/>
            <person name="Gonzalez J."/>
            <person name="Henrissat B."/>
            <person name="Kuo A."/>
            <person name="Liang C."/>
            <person name="Lipzen A."/>
            <person name="Lutzoni F."/>
            <person name="Magnuson J."/>
            <person name="Mondo S."/>
            <person name="Nolan M."/>
            <person name="Ohm R."/>
            <person name="Pangilinan J."/>
            <person name="Park H.-J."/>
            <person name="Ramirez L."/>
            <person name="Alfaro M."/>
            <person name="Sun H."/>
            <person name="Tritt A."/>
            <person name="Yoshinaga Y."/>
            <person name="Zwiers L.-H."/>
            <person name="Turgeon B."/>
            <person name="Goodwin S."/>
            <person name="Spatafora J."/>
            <person name="Crous P."/>
            <person name="Grigoriev I."/>
        </authorList>
    </citation>
    <scope>NUCLEOTIDE SEQUENCE</scope>
    <source>
        <strain evidence="2">CBS 123094</strain>
    </source>
</reference>
<keyword evidence="1" id="KW-1133">Transmembrane helix</keyword>
<sequence>MGSPISPSRGTPLTHMPIPLQLKFCAASLWAVLMRHALLHTTAQALTNPKATENINGFLHILHAYVIFTRKGYWRIYYLALSFAALYLGALIPPILGQVPYSWELMVHFCLAFSLITELEWWIQLRGQVLHPLCISCSTNSIPSRMPHPSPADITGTLIHIGLRATERGIYCMLGLTTIHGLLHGAEHVGIYFQSAFFGSDWQFYLLLFLSSRVLERGAVWAYDVLHPVVLWFLDISFPWITSFGKTLLLFRPRNVRKTKVYVLEIKWLIGVGHFLEDLFLSC</sequence>
<dbReference type="EMBL" id="ML977580">
    <property type="protein sequence ID" value="KAF2001875.1"/>
    <property type="molecule type" value="Genomic_DNA"/>
</dbReference>
<evidence type="ECO:0000256" key="1">
    <source>
        <dbReference type="SAM" id="Phobius"/>
    </source>
</evidence>
<accession>A0A6A5WS31</accession>
<feature type="transmembrane region" description="Helical" evidence="1">
    <location>
        <begin position="76"/>
        <end position="99"/>
    </location>
</feature>
<proteinExistence type="predicted"/>
<keyword evidence="3" id="KW-1185">Reference proteome</keyword>
<organism evidence="2 3">
    <name type="scientific">Amniculicola lignicola CBS 123094</name>
    <dbReference type="NCBI Taxonomy" id="1392246"/>
    <lineage>
        <taxon>Eukaryota</taxon>
        <taxon>Fungi</taxon>
        <taxon>Dikarya</taxon>
        <taxon>Ascomycota</taxon>
        <taxon>Pezizomycotina</taxon>
        <taxon>Dothideomycetes</taxon>
        <taxon>Pleosporomycetidae</taxon>
        <taxon>Pleosporales</taxon>
        <taxon>Amniculicolaceae</taxon>
        <taxon>Amniculicola</taxon>
    </lineage>
</organism>
<keyword evidence="1" id="KW-0472">Membrane</keyword>
<protein>
    <submittedName>
        <fullName evidence="2">Uncharacterized protein</fullName>
    </submittedName>
</protein>
<dbReference type="Proteomes" id="UP000799779">
    <property type="component" value="Unassembled WGS sequence"/>
</dbReference>
<evidence type="ECO:0000313" key="3">
    <source>
        <dbReference type="Proteomes" id="UP000799779"/>
    </source>
</evidence>
<dbReference type="AlphaFoldDB" id="A0A6A5WS31"/>
<gene>
    <name evidence="2" type="ORF">P154DRAFT_574552</name>
</gene>